<dbReference type="AlphaFoldDB" id="A0A1Y1W0I2"/>
<dbReference type="GO" id="GO:0010508">
    <property type="term" value="P:positive regulation of autophagy"/>
    <property type="evidence" value="ECO:0007669"/>
    <property type="project" value="TreeGrafter"/>
</dbReference>
<dbReference type="InterPro" id="IPR005365">
    <property type="entry name" value="Npr3"/>
</dbReference>
<dbReference type="GO" id="GO:0005774">
    <property type="term" value="C:vacuolar membrane"/>
    <property type="evidence" value="ECO:0007669"/>
    <property type="project" value="UniProtKB-SubCell"/>
</dbReference>
<accession>A0A1Y1W0I2</accession>
<dbReference type="PANTHER" id="PTHR13153:SF5">
    <property type="entry name" value="GATOR COMPLEX PROTEIN NPRL3"/>
    <property type="match status" value="1"/>
</dbReference>
<gene>
    <name evidence="3" type="ORF">DL89DRAFT_62111</name>
</gene>
<dbReference type="RefSeq" id="XP_040740921.1">
    <property type="nucleotide sequence ID" value="XM_040891887.1"/>
</dbReference>
<evidence type="ECO:0000256" key="2">
    <source>
        <dbReference type="SAM" id="MobiDB-lite"/>
    </source>
</evidence>
<dbReference type="EMBL" id="MCFD01000014">
    <property type="protein sequence ID" value="ORX66962.1"/>
    <property type="molecule type" value="Genomic_DNA"/>
</dbReference>
<dbReference type="OrthoDB" id="18648at2759"/>
<dbReference type="GO" id="GO:0038202">
    <property type="term" value="P:TORC1 signaling"/>
    <property type="evidence" value="ECO:0007669"/>
    <property type="project" value="TreeGrafter"/>
</dbReference>
<dbReference type="GO" id="GO:1990130">
    <property type="term" value="C:GATOR1 complex"/>
    <property type="evidence" value="ECO:0007669"/>
    <property type="project" value="TreeGrafter"/>
</dbReference>
<keyword evidence="1" id="KW-0732">Signal</keyword>
<proteinExistence type="inferred from homology"/>
<dbReference type="GO" id="GO:0051321">
    <property type="term" value="P:meiotic cell cycle"/>
    <property type="evidence" value="ECO:0007669"/>
    <property type="project" value="UniProtKB-UniRule"/>
</dbReference>
<feature type="region of interest" description="Disordered" evidence="2">
    <location>
        <begin position="42"/>
        <end position="119"/>
    </location>
</feature>
<dbReference type="GO" id="GO:0034198">
    <property type="term" value="P:cellular response to amino acid starvation"/>
    <property type="evidence" value="ECO:0007669"/>
    <property type="project" value="TreeGrafter"/>
</dbReference>
<name>A0A1Y1W0I2_9FUNG</name>
<dbReference type="PANTHER" id="PTHR13153">
    <property type="entry name" value="CGTHBA PROTEIN -14 GENE PROTEIN"/>
    <property type="match status" value="1"/>
</dbReference>
<dbReference type="Pfam" id="PF03666">
    <property type="entry name" value="NPR3"/>
    <property type="match status" value="1"/>
</dbReference>
<feature type="compositionally biased region" description="Polar residues" evidence="2">
    <location>
        <begin position="88"/>
        <end position="100"/>
    </location>
</feature>
<dbReference type="GeneID" id="63808535"/>
<dbReference type="Proteomes" id="UP000193922">
    <property type="component" value="Unassembled WGS sequence"/>
</dbReference>
<sequence>MKAEDAILGVFLATYSSKGDHLPLRYPLTQFDYEYAKSVLSENEAAEARKRSTRLSKEGSIDAGESHDKSAVETAHTDGRIKDGMASRNDSYTSIATAMTQPKPAPKDARTSESASSVRQFTGGALAAELGSEGDRRPCMEQSMHGFETKFLAQLFSPKPSMSDQRFQVAIDKVLFVGHPLRDDPNERAQDPDYYDTEQDEADSMSRFASMTDFDGWKVKSDMMVGRASRHHGTKLLADLGLLNLMMHREPSEAGDSAISEGEWAVRDSKEWKRRGYRKPRYDSLFHIVFMLDNTAPGVETLANLLYGHVLKRLTKALQIEQNGANYVLTESRVIRSLNDMALKDRYTSARYIQELVARSSLACDLIKLYNGLRNSELVNLHIHKRIMVSLQIPSGPGLNRPVPTARPRAFFNSGYGQTGHNSNNLVDRSNVVSLATTPRPATPSESTPGSALDISAASQLQLSQRLDALRQVSQSVAPPVQEYWGPALFAPSQSGDIGFNYESSGAMAHGLPAKPWTHTHQGKGMARGAVEQADVIVTGRELREHQHGLYPRIKPYHAILLLGDTNTLRRQLLFADASPTLVAVIERATPNKTLAMLHTLVGLLVCAAVPAGCSPDLLECRTGRVPGQFGPHVHSDAQAADACTDKPVQQPRLPPVLAAQAAGAAALATSSNPCARRTGLE</sequence>
<reference evidence="3 4" key="1">
    <citation type="submission" date="2016-07" db="EMBL/GenBank/DDBJ databases">
        <title>Pervasive Adenine N6-methylation of Active Genes in Fungi.</title>
        <authorList>
            <consortium name="DOE Joint Genome Institute"/>
            <person name="Mondo S.J."/>
            <person name="Dannebaum R.O."/>
            <person name="Kuo R.C."/>
            <person name="Labutti K."/>
            <person name="Haridas S."/>
            <person name="Kuo A."/>
            <person name="Salamov A."/>
            <person name="Ahrendt S.R."/>
            <person name="Lipzen A."/>
            <person name="Sullivan W."/>
            <person name="Andreopoulos W.B."/>
            <person name="Clum A."/>
            <person name="Lindquist E."/>
            <person name="Daum C."/>
            <person name="Ramamoorthy G.K."/>
            <person name="Gryganskyi A."/>
            <person name="Culley D."/>
            <person name="Magnuson J.K."/>
            <person name="James T.Y."/>
            <person name="O'Malley M.A."/>
            <person name="Stajich J.E."/>
            <person name="Spatafora J.W."/>
            <person name="Visel A."/>
            <person name="Grigoriev I.V."/>
        </authorList>
    </citation>
    <scope>NUCLEOTIDE SEQUENCE [LARGE SCALE GENOMIC DNA]</scope>
    <source>
        <strain evidence="3 4">ATCC 12442</strain>
    </source>
</reference>
<comment type="subcellular location">
    <subcellularLocation>
        <location evidence="1">Vacuole membrane</location>
        <topology evidence="1">Peripheral membrane protein</topology>
    </subcellularLocation>
</comment>
<evidence type="ECO:0000256" key="1">
    <source>
        <dbReference type="RuleBase" id="RU368069"/>
    </source>
</evidence>
<keyword evidence="1" id="KW-0469">Meiosis</keyword>
<keyword evidence="4" id="KW-1185">Reference proteome</keyword>
<comment type="similarity">
    <text evidence="1">Belongs to the NPR3 family.</text>
</comment>
<feature type="compositionally biased region" description="Basic and acidic residues" evidence="2">
    <location>
        <begin position="46"/>
        <end position="85"/>
    </location>
</feature>
<comment type="function">
    <text evidence="1">Mediates inactivation of the TORC1 complex in response to amino acid starvation. Required for meiotic nuclear division.</text>
</comment>
<evidence type="ECO:0000313" key="3">
    <source>
        <dbReference type="EMBL" id="ORX66962.1"/>
    </source>
</evidence>
<organism evidence="3 4">
    <name type="scientific">Linderina pennispora</name>
    <dbReference type="NCBI Taxonomy" id="61395"/>
    <lineage>
        <taxon>Eukaryota</taxon>
        <taxon>Fungi</taxon>
        <taxon>Fungi incertae sedis</taxon>
        <taxon>Zoopagomycota</taxon>
        <taxon>Kickxellomycotina</taxon>
        <taxon>Kickxellomycetes</taxon>
        <taxon>Kickxellales</taxon>
        <taxon>Kickxellaceae</taxon>
        <taxon>Linderina</taxon>
    </lineage>
</organism>
<dbReference type="GO" id="GO:1904262">
    <property type="term" value="P:negative regulation of TORC1 signaling"/>
    <property type="evidence" value="ECO:0007669"/>
    <property type="project" value="TreeGrafter"/>
</dbReference>
<dbReference type="STRING" id="61395.A0A1Y1W0I2"/>
<comment type="caution">
    <text evidence="3">The sequence shown here is derived from an EMBL/GenBank/DDBJ whole genome shotgun (WGS) entry which is preliminary data.</text>
</comment>
<evidence type="ECO:0000313" key="4">
    <source>
        <dbReference type="Proteomes" id="UP000193922"/>
    </source>
</evidence>
<protein>
    <recommendedName>
        <fullName evidence="1">Nitrogen permease regulator 3</fullName>
    </recommendedName>
    <alternativeName>
        <fullName evidence="1">Required for meiotic nuclear division protein 11</fullName>
    </alternativeName>
</protein>